<dbReference type="HOGENOM" id="CLU_3176513_0_0_1"/>
<organism evidence="1 2">
    <name type="scientific">Dictyostelium discoideum</name>
    <name type="common">Social amoeba</name>
    <dbReference type="NCBI Taxonomy" id="44689"/>
    <lineage>
        <taxon>Eukaryota</taxon>
        <taxon>Amoebozoa</taxon>
        <taxon>Evosea</taxon>
        <taxon>Eumycetozoa</taxon>
        <taxon>Dictyostelia</taxon>
        <taxon>Dictyosteliales</taxon>
        <taxon>Dictyosteliaceae</taxon>
        <taxon>Dictyostelium</taxon>
    </lineage>
</organism>
<dbReference type="EMBL" id="AAFI02000164">
    <property type="protein sequence ID" value="EAL62168.1"/>
    <property type="molecule type" value="Genomic_DNA"/>
</dbReference>
<dbReference type="AlphaFoldDB" id="Q54FS3"/>
<comment type="caution">
    <text evidence="1">The sequence shown here is derived from an EMBL/GenBank/DDBJ whole genome shotgun (WGS) entry which is preliminary data.</text>
</comment>
<name>Q54FS3_DICDI</name>
<gene>
    <name evidence="1" type="ORF">DDB_G0290615</name>
</gene>
<accession>Q54FS3</accession>
<dbReference type="KEGG" id="ddi:DDB_G0290615"/>
<dbReference type="GeneID" id="8627765"/>
<proteinExistence type="predicted"/>
<keyword evidence="2" id="KW-1185">Reference proteome</keyword>
<dbReference type="PaxDb" id="44689-DDB0188998"/>
<sequence length="47" mass="5397">MLPYKVGVVILKKSELIKNLNLIADDIITNLNLNFQQKRTKTAIKKN</sequence>
<protein>
    <submittedName>
        <fullName evidence="1">Uncharacterized protein</fullName>
    </submittedName>
</protein>
<reference evidence="1 2" key="1">
    <citation type="journal article" date="2005" name="Nature">
        <title>The genome of the social amoeba Dictyostelium discoideum.</title>
        <authorList>
            <consortium name="The Dictyostelium discoideum Sequencing Consortium"/>
            <person name="Eichinger L."/>
            <person name="Pachebat J.A."/>
            <person name="Glockner G."/>
            <person name="Rajandream M.A."/>
            <person name="Sucgang R."/>
            <person name="Berriman M."/>
            <person name="Song J."/>
            <person name="Olsen R."/>
            <person name="Szafranski K."/>
            <person name="Xu Q."/>
            <person name="Tunggal B."/>
            <person name="Kummerfeld S."/>
            <person name="Madera M."/>
            <person name="Konfortov B.A."/>
            <person name="Rivero F."/>
            <person name="Bankier A.T."/>
            <person name="Lehmann R."/>
            <person name="Hamlin N."/>
            <person name="Davies R."/>
            <person name="Gaudet P."/>
            <person name="Fey P."/>
            <person name="Pilcher K."/>
            <person name="Chen G."/>
            <person name="Saunders D."/>
            <person name="Sodergren E."/>
            <person name="Davis P."/>
            <person name="Kerhornou A."/>
            <person name="Nie X."/>
            <person name="Hall N."/>
            <person name="Anjard C."/>
            <person name="Hemphill L."/>
            <person name="Bason N."/>
            <person name="Farbrother P."/>
            <person name="Desany B."/>
            <person name="Just E."/>
            <person name="Morio T."/>
            <person name="Rost R."/>
            <person name="Churcher C."/>
            <person name="Cooper J."/>
            <person name="Haydock S."/>
            <person name="van Driessche N."/>
            <person name="Cronin A."/>
            <person name="Goodhead I."/>
            <person name="Muzny D."/>
            <person name="Mourier T."/>
            <person name="Pain A."/>
            <person name="Lu M."/>
            <person name="Harper D."/>
            <person name="Lindsay R."/>
            <person name="Hauser H."/>
            <person name="James K."/>
            <person name="Quiles M."/>
            <person name="Madan Babu M."/>
            <person name="Saito T."/>
            <person name="Buchrieser C."/>
            <person name="Wardroper A."/>
            <person name="Felder M."/>
            <person name="Thangavelu M."/>
            <person name="Johnson D."/>
            <person name="Knights A."/>
            <person name="Loulseged H."/>
            <person name="Mungall K."/>
            <person name="Oliver K."/>
            <person name="Price C."/>
            <person name="Quail M.A."/>
            <person name="Urushihara H."/>
            <person name="Hernandez J."/>
            <person name="Rabbinowitsch E."/>
            <person name="Steffen D."/>
            <person name="Sanders M."/>
            <person name="Ma J."/>
            <person name="Kohara Y."/>
            <person name="Sharp S."/>
            <person name="Simmonds M."/>
            <person name="Spiegler S."/>
            <person name="Tivey A."/>
            <person name="Sugano S."/>
            <person name="White B."/>
            <person name="Walker D."/>
            <person name="Woodward J."/>
            <person name="Winckler T."/>
            <person name="Tanaka Y."/>
            <person name="Shaulsky G."/>
            <person name="Schleicher M."/>
            <person name="Weinstock G."/>
            <person name="Rosenthal A."/>
            <person name="Cox E.C."/>
            <person name="Chisholm R.L."/>
            <person name="Gibbs R."/>
            <person name="Loomis W.F."/>
            <person name="Platzer M."/>
            <person name="Kay R.R."/>
            <person name="Williams J."/>
            <person name="Dear P.H."/>
            <person name="Noegel A.A."/>
            <person name="Barrell B."/>
            <person name="Kuspa A."/>
        </authorList>
    </citation>
    <scope>NUCLEOTIDE SEQUENCE [LARGE SCALE GENOMIC DNA]</scope>
    <source>
        <strain evidence="1 2">AX4</strain>
    </source>
</reference>
<dbReference type="Proteomes" id="UP000002195">
    <property type="component" value="Unassembled WGS sequence"/>
</dbReference>
<dbReference type="VEuPathDB" id="AmoebaDB:DDB_G0290615"/>
<evidence type="ECO:0000313" key="2">
    <source>
        <dbReference type="Proteomes" id="UP000002195"/>
    </source>
</evidence>
<dbReference type="InParanoid" id="Q54FS3"/>
<dbReference type="RefSeq" id="XP_635694.1">
    <property type="nucleotide sequence ID" value="XM_630602.1"/>
</dbReference>
<evidence type="ECO:0000313" key="1">
    <source>
        <dbReference type="EMBL" id="EAL62168.1"/>
    </source>
</evidence>